<dbReference type="Proteomes" id="UP000234790">
    <property type="component" value="Chromosome"/>
</dbReference>
<dbReference type="EMBL" id="CP025543">
    <property type="protein sequence ID" value="AUM62669.1"/>
    <property type="molecule type" value="Genomic_DNA"/>
</dbReference>
<dbReference type="KEGG" id="smoo:SMONO_v1c04200"/>
<dbReference type="AlphaFoldDB" id="A0A2K9LUE1"/>
<keyword evidence="2" id="KW-1185">Reference proteome</keyword>
<dbReference type="RefSeq" id="WP_101780726.1">
    <property type="nucleotide sequence ID" value="NZ_CP025543.1"/>
</dbReference>
<dbReference type="OrthoDB" id="389619at2"/>
<evidence type="ECO:0000313" key="2">
    <source>
        <dbReference type="Proteomes" id="UP000234790"/>
    </source>
</evidence>
<reference evidence="1 2" key="1">
    <citation type="submission" date="2017-12" db="EMBL/GenBank/DDBJ databases">
        <title>Complete genome sequence of Spiroplasma monobiae MQ-1 (ATCC 33825).</title>
        <authorList>
            <person name="Tsai Y.-M."/>
            <person name="Lo W.-S."/>
            <person name="Wu P.-S."/>
            <person name="Cho S.-T."/>
            <person name="Kuo C.-H."/>
        </authorList>
    </citation>
    <scope>NUCLEOTIDE SEQUENCE [LARGE SCALE GENOMIC DNA]</scope>
    <source>
        <strain evidence="1 2">MQ-1</strain>
    </source>
</reference>
<evidence type="ECO:0000313" key="1">
    <source>
        <dbReference type="EMBL" id="AUM62669.1"/>
    </source>
</evidence>
<organism evidence="1 2">
    <name type="scientific">Spiroplasma monobiae MQ-1</name>
    <dbReference type="NCBI Taxonomy" id="1336748"/>
    <lineage>
        <taxon>Bacteria</taxon>
        <taxon>Bacillati</taxon>
        <taxon>Mycoplasmatota</taxon>
        <taxon>Mollicutes</taxon>
        <taxon>Entomoplasmatales</taxon>
        <taxon>Spiroplasmataceae</taxon>
        <taxon>Spiroplasma</taxon>
    </lineage>
</organism>
<proteinExistence type="predicted"/>
<accession>A0A2K9LUE1</accession>
<gene>
    <name evidence="1" type="ORF">SMONO_v1c04200</name>
</gene>
<protein>
    <submittedName>
        <fullName evidence="1">Uncharacterized protein</fullName>
    </submittedName>
</protein>
<name>A0A2K9LUE1_SPISQ</name>
<sequence>MKDDFFDDGVNMKTLFHLLGDNQRPEVTNKEINDMCLKVLMNFNKMYEDQKIIDLFDQFCIKKYKFKLETILNDSNIDLNEMEQYIENEAIWVELLTQISILIDIQDEYMQANYRENIKEIDKNIRVLDKVLRLRLDLYNK</sequence>